<dbReference type="KEGG" id="zmm:Zmob_1205"/>
<evidence type="ECO:0000256" key="1">
    <source>
        <dbReference type="ARBA" id="ARBA00011043"/>
    </source>
</evidence>
<evidence type="ECO:0000313" key="10">
    <source>
        <dbReference type="EMBL" id="AEH63034.1"/>
    </source>
</evidence>
<keyword evidence="7" id="KW-0963">Cytoplasm</keyword>
<accession>A0A0H3G2W6</accession>
<dbReference type="EMBL" id="CP002850">
    <property type="protein sequence ID" value="AEH63034.1"/>
    <property type="molecule type" value="Genomic_DNA"/>
</dbReference>
<keyword evidence="6 7" id="KW-0342">GTP-binding</keyword>
<dbReference type="InterPro" id="IPR027368">
    <property type="entry name" value="MnmE_dom2"/>
</dbReference>
<feature type="binding site" evidence="7">
    <location>
        <begin position="248"/>
        <end position="254"/>
    </location>
    <ligand>
        <name>GTP</name>
        <dbReference type="ChEBI" id="CHEBI:37565"/>
    </ligand>
</feature>
<dbReference type="NCBIfam" id="NF003661">
    <property type="entry name" value="PRK05291.1-3"/>
    <property type="match status" value="1"/>
</dbReference>
<dbReference type="Proteomes" id="UP000001494">
    <property type="component" value="Chromosome"/>
</dbReference>
<dbReference type="PANTHER" id="PTHR42714:SF2">
    <property type="entry name" value="TRNA MODIFICATION GTPASE GTPBP3, MITOCHONDRIAL"/>
    <property type="match status" value="1"/>
</dbReference>
<dbReference type="InterPro" id="IPR025867">
    <property type="entry name" value="MnmE_helical"/>
</dbReference>
<evidence type="ECO:0000256" key="6">
    <source>
        <dbReference type="ARBA" id="ARBA00023134"/>
    </source>
</evidence>
<dbReference type="PANTHER" id="PTHR42714">
    <property type="entry name" value="TRNA MODIFICATION GTPASE GTPBP3"/>
    <property type="match status" value="1"/>
</dbReference>
<protein>
    <recommendedName>
        <fullName evidence="7">tRNA modification GTPase MnmE</fullName>
        <ecNumber evidence="7">3.6.-.-</ecNumber>
    </recommendedName>
</protein>
<dbReference type="PROSITE" id="PS51709">
    <property type="entry name" value="G_TRME"/>
    <property type="match status" value="1"/>
</dbReference>
<dbReference type="RefSeq" id="WP_014500926.1">
    <property type="nucleotide sequence ID" value="NC_017262.1"/>
</dbReference>
<evidence type="ECO:0000256" key="7">
    <source>
        <dbReference type="HAMAP-Rule" id="MF_00379"/>
    </source>
</evidence>
<dbReference type="Pfam" id="PF12631">
    <property type="entry name" value="MnmE_helical"/>
    <property type="match status" value="1"/>
</dbReference>
<dbReference type="GO" id="GO:0005737">
    <property type="term" value="C:cytoplasm"/>
    <property type="evidence" value="ECO:0007669"/>
    <property type="project" value="UniProtKB-SubCell"/>
</dbReference>
<dbReference type="Pfam" id="PF01926">
    <property type="entry name" value="MMR_HSR1"/>
    <property type="match status" value="1"/>
</dbReference>
<feature type="binding site" evidence="7">
    <location>
        <begin position="273"/>
        <end position="276"/>
    </location>
    <ligand>
        <name>GTP</name>
        <dbReference type="ChEBI" id="CHEBI:37565"/>
    </ligand>
</feature>
<comment type="similarity">
    <text evidence="1 7 8">Belongs to the TRAFAC class TrmE-Era-EngA-EngB-Septin-like GTPase superfamily. TrmE GTPase family.</text>
</comment>
<dbReference type="Gene3D" id="3.30.1360.120">
    <property type="entry name" value="Probable tRNA modification gtpase trme, domain 1"/>
    <property type="match status" value="1"/>
</dbReference>
<feature type="domain" description="TrmE-type G" evidence="9">
    <location>
        <begin position="219"/>
        <end position="361"/>
    </location>
</feature>
<evidence type="ECO:0000256" key="8">
    <source>
        <dbReference type="RuleBase" id="RU003313"/>
    </source>
</evidence>
<dbReference type="InterPro" id="IPR027266">
    <property type="entry name" value="TrmE/GcvT-like"/>
</dbReference>
<keyword evidence="3 7" id="KW-0547">Nucleotide-binding</keyword>
<dbReference type="eggNOG" id="COG0486">
    <property type="taxonomic scope" value="Bacteria"/>
</dbReference>
<evidence type="ECO:0000256" key="3">
    <source>
        <dbReference type="ARBA" id="ARBA00022741"/>
    </source>
</evidence>
<dbReference type="GO" id="GO:0030488">
    <property type="term" value="P:tRNA methylation"/>
    <property type="evidence" value="ECO:0007669"/>
    <property type="project" value="TreeGrafter"/>
</dbReference>
<keyword evidence="4 7" id="KW-0378">Hydrolase</keyword>
<keyword evidence="7" id="KW-0460">Magnesium</keyword>
<feature type="binding site" evidence="7">
    <location>
        <position position="20"/>
    </location>
    <ligand>
        <name>(6S)-5-formyl-5,6,7,8-tetrahydrofolate</name>
        <dbReference type="ChEBI" id="CHEBI:57457"/>
    </ligand>
</feature>
<feature type="binding site" evidence="7">
    <location>
        <position position="119"/>
    </location>
    <ligand>
        <name>(6S)-5-formyl-5,6,7,8-tetrahydrofolate</name>
        <dbReference type="ChEBI" id="CHEBI:57457"/>
    </ligand>
</feature>
<dbReference type="SUPFAM" id="SSF103025">
    <property type="entry name" value="Folate-binding domain"/>
    <property type="match status" value="1"/>
</dbReference>
<name>A0A0H3G2W6_ZYMMA</name>
<dbReference type="SUPFAM" id="SSF116878">
    <property type="entry name" value="TrmE connector domain"/>
    <property type="match status" value="1"/>
</dbReference>
<evidence type="ECO:0000313" key="11">
    <source>
        <dbReference type="Proteomes" id="UP000001494"/>
    </source>
</evidence>
<comment type="caution">
    <text evidence="7">Lacks conserved residue(s) required for the propagation of feature annotation.</text>
</comment>
<dbReference type="InterPro" id="IPR031168">
    <property type="entry name" value="G_TrmE"/>
</dbReference>
<dbReference type="Gene3D" id="1.20.120.430">
    <property type="entry name" value="tRNA modification GTPase MnmE domain 2"/>
    <property type="match status" value="1"/>
</dbReference>
<dbReference type="NCBIfam" id="TIGR00450">
    <property type="entry name" value="mnmE_trmE_thdF"/>
    <property type="match status" value="1"/>
</dbReference>
<dbReference type="GO" id="GO:0002098">
    <property type="term" value="P:tRNA wobble uridine modification"/>
    <property type="evidence" value="ECO:0007669"/>
    <property type="project" value="TreeGrafter"/>
</dbReference>
<feature type="binding site" evidence="7">
    <location>
        <position position="434"/>
    </location>
    <ligand>
        <name>(6S)-5-formyl-5,6,7,8-tetrahydrofolate</name>
        <dbReference type="ChEBI" id="CHEBI:57457"/>
    </ligand>
</feature>
<comment type="cofactor">
    <cofactor evidence="7">
        <name>K(+)</name>
        <dbReference type="ChEBI" id="CHEBI:29103"/>
    </cofactor>
    <text evidence="7">Binds 1 potassium ion per subunit.</text>
</comment>
<keyword evidence="2 7" id="KW-0819">tRNA processing</keyword>
<evidence type="ECO:0000259" key="9">
    <source>
        <dbReference type="PROSITE" id="PS51709"/>
    </source>
</evidence>
<dbReference type="HAMAP" id="MF_00379">
    <property type="entry name" value="GTPase_MnmE"/>
    <property type="match status" value="1"/>
</dbReference>
<dbReference type="InterPro" id="IPR018948">
    <property type="entry name" value="GTP-bd_TrmE_N"/>
</dbReference>
<dbReference type="OrthoDB" id="9805918at2"/>
<dbReference type="Gene3D" id="3.40.50.300">
    <property type="entry name" value="P-loop containing nucleotide triphosphate hydrolases"/>
    <property type="match status" value="1"/>
</dbReference>
<dbReference type="InterPro" id="IPR005225">
    <property type="entry name" value="Small_GTP-bd"/>
</dbReference>
<dbReference type="InterPro" id="IPR027417">
    <property type="entry name" value="P-loop_NTPase"/>
</dbReference>
<dbReference type="EC" id="3.6.-.-" evidence="7"/>
<organism evidence="10 11">
    <name type="scientific">Zymomonas mobilis subsp. mobilis (strain ATCC 10988 / DSM 424 / LMG 404 / NCIMB 8938 / NRRL B-806 / ZM1)</name>
    <dbReference type="NCBI Taxonomy" id="555217"/>
    <lineage>
        <taxon>Bacteria</taxon>
        <taxon>Pseudomonadati</taxon>
        <taxon>Pseudomonadota</taxon>
        <taxon>Alphaproteobacteria</taxon>
        <taxon>Sphingomonadales</taxon>
        <taxon>Zymomonadaceae</taxon>
        <taxon>Zymomonas</taxon>
    </lineage>
</organism>
<dbReference type="SUPFAM" id="SSF52540">
    <property type="entry name" value="P-loop containing nucleoside triphosphate hydrolases"/>
    <property type="match status" value="1"/>
</dbReference>
<dbReference type="InterPro" id="IPR004520">
    <property type="entry name" value="GTPase_MnmE"/>
</dbReference>
<keyword evidence="5 7" id="KW-0630">Potassium</keyword>
<evidence type="ECO:0000256" key="4">
    <source>
        <dbReference type="ARBA" id="ARBA00022801"/>
    </source>
</evidence>
<evidence type="ECO:0000256" key="5">
    <source>
        <dbReference type="ARBA" id="ARBA00022958"/>
    </source>
</evidence>
<dbReference type="NCBIfam" id="TIGR00231">
    <property type="entry name" value="small_GTP"/>
    <property type="match status" value="1"/>
</dbReference>
<keyword evidence="7" id="KW-0479">Metal-binding</keyword>
<feature type="binding site" evidence="7">
    <location>
        <begin position="229"/>
        <end position="234"/>
    </location>
    <ligand>
        <name>GTP</name>
        <dbReference type="ChEBI" id="CHEBI:37565"/>
    </ligand>
</feature>
<dbReference type="GO" id="GO:0005525">
    <property type="term" value="F:GTP binding"/>
    <property type="evidence" value="ECO:0007669"/>
    <property type="project" value="UniProtKB-UniRule"/>
</dbReference>
<comment type="subcellular location">
    <subcellularLocation>
        <location evidence="7">Cytoplasm</location>
    </subcellularLocation>
</comment>
<dbReference type="CDD" id="cd14858">
    <property type="entry name" value="TrmE_N"/>
    <property type="match status" value="1"/>
</dbReference>
<evidence type="ECO:0000256" key="2">
    <source>
        <dbReference type="ARBA" id="ARBA00022694"/>
    </source>
</evidence>
<feature type="binding site" evidence="7">
    <location>
        <position position="254"/>
    </location>
    <ligand>
        <name>Mg(2+)</name>
        <dbReference type="ChEBI" id="CHEBI:18420"/>
    </ligand>
</feature>
<comment type="subunit">
    <text evidence="7">Homodimer. Heterotetramer of two MnmE and two MnmG subunits.</text>
</comment>
<dbReference type="GO" id="GO:0046872">
    <property type="term" value="F:metal ion binding"/>
    <property type="evidence" value="ECO:0007669"/>
    <property type="project" value="UniProtKB-KW"/>
</dbReference>
<proteinExistence type="inferred from homology"/>
<dbReference type="InterPro" id="IPR006073">
    <property type="entry name" value="GTP-bd"/>
</dbReference>
<dbReference type="Pfam" id="PF10396">
    <property type="entry name" value="TrmE_N"/>
    <property type="match status" value="1"/>
</dbReference>
<dbReference type="HOGENOM" id="CLU_019624_3_1_5"/>
<dbReference type="GO" id="GO:0003924">
    <property type="term" value="F:GTPase activity"/>
    <property type="evidence" value="ECO:0007669"/>
    <property type="project" value="UniProtKB-UniRule"/>
</dbReference>
<reference evidence="10 11" key="1">
    <citation type="journal article" date="2011" name="J. Bacteriol.">
        <title>Genome sequence of the ethanol-producing Zymomonas mobilis subsp. mobilis lectotype strain ATCC 10988.</title>
        <authorList>
            <person name="Pappas K.M."/>
            <person name="Kouvelis V.N."/>
            <person name="Saunders E."/>
            <person name="Brettin T.S."/>
            <person name="Bruce D."/>
            <person name="Detter C."/>
            <person name="Balakireva M."/>
            <person name="Han C.S."/>
            <person name="Savvakis G."/>
            <person name="Kyrpides N.C."/>
            <person name="Typas M.A."/>
        </authorList>
    </citation>
    <scope>NUCLEOTIDE SEQUENCE [LARGE SCALE GENOMIC DNA]</scope>
    <source>
        <strain evidence="11">ATCC 10988 / DSM 424 / CCUG 17860 / LMG 404 / NCIMB 8938 / NRRL B-806 / ZM1</strain>
    </source>
</reference>
<sequence length="434" mass="47492">MKTIFALSSGRPPAGIAVIRISGSAAADTACLLTRKKIPEARRAVLRNLYDPDSGEQLDQSLLLWLPAPKTVTGEDLLELHVHGGRAVIDAVLKTLEKLPDLRPAEAGEFTRRAFENGVISLHEAEGLGDLLTAETASQRRAALMMSGGALGRQISAWQDRLLALSGQIEASFDFAEDIEEDETESRQHLAVMKDKIAALIAEHRQFENRPTMERLRDGLRVVLAGRPNAGKSTLINALTGQDIAITAPIAGTTRDVIEVSFALKGIPMRFSDTAGLHESDDLIEKAGIERAQRAIEEADILLWLGQAEEAPKTDGEVLVLYPQIDLPKRHPIPEKIDIAVSAVTGEGIDRLQEKLVEIGKKILPKEDEVTLNRRQRQLVKEAADSLALALEAEDMLIMAEAIRQACRCYDRLTGKAGVENMLDNLFSRFCIGK</sequence>
<dbReference type="AlphaFoldDB" id="A0A0H3G2W6"/>
<comment type="function">
    <text evidence="7">Exhibits a very high intrinsic GTPase hydrolysis rate. Involved in the addition of a carboxymethylaminomethyl (cmnm) group at the wobble position (U34) of certain tRNAs, forming tRNA-cmnm(5)s(2)U34.</text>
</comment>
<gene>
    <name evidence="7" type="primary">mnmE</name>
    <name evidence="7" type="synonym">trmE</name>
    <name evidence="10" type="ordered locus">Zmob_1205</name>
</gene>
<dbReference type="CDD" id="cd04164">
    <property type="entry name" value="trmE"/>
    <property type="match status" value="1"/>
</dbReference>
<feature type="binding site" evidence="7">
    <location>
        <position position="233"/>
    </location>
    <ligand>
        <name>Mg(2+)</name>
        <dbReference type="ChEBI" id="CHEBI:18420"/>
    </ligand>
</feature>
<dbReference type="FunFam" id="3.30.1360.120:FF:000007">
    <property type="entry name" value="tRNA modification GTPase GTPBP3, mitochondrial"/>
    <property type="match status" value="1"/>
</dbReference>
<feature type="binding site" evidence="7">
    <location>
        <position position="79"/>
    </location>
    <ligand>
        <name>(6S)-5-formyl-5,6,7,8-tetrahydrofolate</name>
        <dbReference type="ChEBI" id="CHEBI:57457"/>
    </ligand>
</feature>